<reference evidence="1" key="1">
    <citation type="submission" date="2022-03" db="EMBL/GenBank/DDBJ databases">
        <authorList>
            <person name="Woo C.Y."/>
        </authorList>
    </citation>
    <scope>NUCLEOTIDE SEQUENCE</scope>
    <source>
        <strain evidence="1">CYS-01</strain>
    </source>
</reference>
<dbReference type="PROSITE" id="PS51257">
    <property type="entry name" value="PROKAR_LIPOPROTEIN"/>
    <property type="match status" value="1"/>
</dbReference>
<evidence type="ECO:0000313" key="2">
    <source>
        <dbReference type="Proteomes" id="UP001165460"/>
    </source>
</evidence>
<protein>
    <recommendedName>
        <fullName evidence="3">Lipoprotein</fullName>
    </recommendedName>
</protein>
<evidence type="ECO:0000313" key="1">
    <source>
        <dbReference type="EMBL" id="MCJ0743736.1"/>
    </source>
</evidence>
<gene>
    <name evidence="1" type="ORF">MMF97_13530</name>
</gene>
<sequence length="127" mass="14075">MIKKNNCSIILALAIFLFFSCEKNETVEGVGSYALAINNAKQSALQLNIFIDDEFKEVFTVKPGRANHISDCDDLNKPDKTMNNYIISSIASGNHKIEIKDNDGAVLKSLNFTIGNKTCVLQKVDFN</sequence>
<name>A0ABS9ZZJ3_9SPHI</name>
<dbReference type="RefSeq" id="WP_243363024.1">
    <property type="nucleotide sequence ID" value="NZ_JALGBH010000002.1"/>
</dbReference>
<organism evidence="1 2">
    <name type="scientific">Pedobacter montanisoli</name>
    <dbReference type="NCBI Taxonomy" id="2923277"/>
    <lineage>
        <taxon>Bacteria</taxon>
        <taxon>Pseudomonadati</taxon>
        <taxon>Bacteroidota</taxon>
        <taxon>Sphingobacteriia</taxon>
        <taxon>Sphingobacteriales</taxon>
        <taxon>Sphingobacteriaceae</taxon>
        <taxon>Pedobacter</taxon>
    </lineage>
</organism>
<proteinExistence type="predicted"/>
<dbReference type="EMBL" id="JALGBH010000002">
    <property type="protein sequence ID" value="MCJ0743736.1"/>
    <property type="molecule type" value="Genomic_DNA"/>
</dbReference>
<evidence type="ECO:0008006" key="3">
    <source>
        <dbReference type="Google" id="ProtNLM"/>
    </source>
</evidence>
<comment type="caution">
    <text evidence="1">The sequence shown here is derived from an EMBL/GenBank/DDBJ whole genome shotgun (WGS) entry which is preliminary data.</text>
</comment>
<accession>A0ABS9ZZJ3</accession>
<dbReference type="Proteomes" id="UP001165460">
    <property type="component" value="Unassembled WGS sequence"/>
</dbReference>
<keyword evidence="2" id="KW-1185">Reference proteome</keyword>